<dbReference type="PANTHER" id="PTHR21010">
    <property type="entry name" value="AGAP001581-PA"/>
    <property type="match status" value="1"/>
</dbReference>
<proteinExistence type="predicted"/>
<name>A0ABR1D8C1_NECAM</name>
<sequence>MAQVTRTAVDLMFNILLSMAKEGTSDCPQFTTPGRSSRDNLINTVYKLHRTRLRILDPYRKLKNALKQLQEDYLKSKDSNPIMRYMKLQQSVREVVIMEKQYWKLLDIPIQDGAEDSNEYVVRIIHLLEETSSVPPSGGISALLSSTMMGRSVETRVDQSLYDSIKSRKTEELQKDCENMYAQLYKLIKKYQGLRRIIKELHDKYDASRMYPIVPRYPILKKMIKSALRAPEFADICHEQTE</sequence>
<dbReference type="PANTHER" id="PTHR21010:SF3">
    <property type="entry name" value="DAXX"/>
    <property type="match status" value="1"/>
</dbReference>
<dbReference type="Proteomes" id="UP001303046">
    <property type="component" value="Unassembled WGS sequence"/>
</dbReference>
<protein>
    <submittedName>
        <fullName evidence="1">Uncharacterized protein</fullName>
    </submittedName>
</protein>
<reference evidence="1 2" key="1">
    <citation type="submission" date="2023-08" db="EMBL/GenBank/DDBJ databases">
        <title>A Necator americanus chromosomal reference genome.</title>
        <authorList>
            <person name="Ilik V."/>
            <person name="Petrzelkova K.J."/>
            <person name="Pardy F."/>
            <person name="Fuh T."/>
            <person name="Niatou-Singa F.S."/>
            <person name="Gouil Q."/>
            <person name="Baker L."/>
            <person name="Ritchie M.E."/>
            <person name="Jex A.R."/>
            <person name="Gazzola D."/>
            <person name="Li H."/>
            <person name="Toshio Fujiwara R."/>
            <person name="Zhan B."/>
            <person name="Aroian R.V."/>
            <person name="Pafco B."/>
            <person name="Schwarz E.M."/>
        </authorList>
    </citation>
    <scope>NUCLEOTIDE SEQUENCE [LARGE SCALE GENOMIC DNA]</scope>
    <source>
        <strain evidence="1 2">Aroian</strain>
        <tissue evidence="1">Whole animal</tissue>
    </source>
</reference>
<dbReference type="EMBL" id="JAVFWL010000004">
    <property type="protein sequence ID" value="KAK6746751.1"/>
    <property type="molecule type" value="Genomic_DNA"/>
</dbReference>
<keyword evidence="2" id="KW-1185">Reference proteome</keyword>
<evidence type="ECO:0000313" key="1">
    <source>
        <dbReference type="EMBL" id="KAK6746751.1"/>
    </source>
</evidence>
<organism evidence="1 2">
    <name type="scientific">Necator americanus</name>
    <name type="common">Human hookworm</name>
    <dbReference type="NCBI Taxonomy" id="51031"/>
    <lineage>
        <taxon>Eukaryota</taxon>
        <taxon>Metazoa</taxon>
        <taxon>Ecdysozoa</taxon>
        <taxon>Nematoda</taxon>
        <taxon>Chromadorea</taxon>
        <taxon>Rhabditida</taxon>
        <taxon>Rhabditina</taxon>
        <taxon>Rhabditomorpha</taxon>
        <taxon>Strongyloidea</taxon>
        <taxon>Ancylostomatidae</taxon>
        <taxon>Bunostominae</taxon>
        <taxon>Necator</taxon>
    </lineage>
</organism>
<comment type="caution">
    <text evidence="1">The sequence shown here is derived from an EMBL/GenBank/DDBJ whole genome shotgun (WGS) entry which is preliminary data.</text>
</comment>
<evidence type="ECO:0000313" key="2">
    <source>
        <dbReference type="Proteomes" id="UP001303046"/>
    </source>
</evidence>
<accession>A0ABR1D8C1</accession>
<gene>
    <name evidence="1" type="primary">Necator_chrIV.g13465</name>
    <name evidence="1" type="ORF">RB195_000174</name>
</gene>